<dbReference type="SMART" id="SM00369">
    <property type="entry name" value="LRR_TYP"/>
    <property type="match status" value="14"/>
</dbReference>
<dbReference type="PROSITE" id="PS51450">
    <property type="entry name" value="LRR"/>
    <property type="match status" value="2"/>
</dbReference>
<keyword evidence="8" id="KW-0391">Immunity</keyword>
<keyword evidence="4" id="KW-0433">Leucine-rich repeat</keyword>
<dbReference type="FunFam" id="3.80.10.10:FF:000770">
    <property type="entry name" value="Uncharacterized protein"/>
    <property type="match status" value="1"/>
</dbReference>
<keyword evidence="5 14" id="KW-0812">Transmembrane</keyword>
<dbReference type="PROSITE" id="PS50104">
    <property type="entry name" value="TIR"/>
    <property type="match status" value="1"/>
</dbReference>
<keyword evidence="10 14" id="KW-0472">Membrane</keyword>
<dbReference type="PANTHER" id="PTHR24365">
    <property type="entry name" value="TOLL-LIKE RECEPTOR"/>
    <property type="match status" value="1"/>
</dbReference>
<dbReference type="InterPro" id="IPR003591">
    <property type="entry name" value="Leu-rich_rpt_typical-subtyp"/>
</dbReference>
<dbReference type="InterPro" id="IPR035897">
    <property type="entry name" value="Toll_tir_struct_dom_sf"/>
</dbReference>
<evidence type="ECO:0000256" key="12">
    <source>
        <dbReference type="ARBA" id="ARBA00023180"/>
    </source>
</evidence>
<evidence type="ECO:0000256" key="13">
    <source>
        <dbReference type="ARBA" id="ARBA00023198"/>
    </source>
</evidence>
<evidence type="ECO:0000256" key="4">
    <source>
        <dbReference type="ARBA" id="ARBA00022614"/>
    </source>
</evidence>
<dbReference type="Gene3D" id="3.40.50.10140">
    <property type="entry name" value="Toll/interleukin-1 receptor homology (TIR) domain"/>
    <property type="match status" value="1"/>
</dbReference>
<evidence type="ECO:0000256" key="1">
    <source>
        <dbReference type="ARBA" id="ARBA00004479"/>
    </source>
</evidence>
<keyword evidence="11" id="KW-0675">Receptor</keyword>
<evidence type="ECO:0000256" key="2">
    <source>
        <dbReference type="ARBA" id="ARBA00009634"/>
    </source>
</evidence>
<feature type="domain" description="TIR" evidence="15">
    <location>
        <begin position="803"/>
        <end position="944"/>
    </location>
</feature>
<dbReference type="Gene3D" id="3.80.10.10">
    <property type="entry name" value="Ribonuclease Inhibitor"/>
    <property type="match status" value="5"/>
</dbReference>
<dbReference type="Pfam" id="PF01582">
    <property type="entry name" value="TIR"/>
    <property type="match status" value="1"/>
</dbReference>
<dbReference type="GO" id="GO:0006954">
    <property type="term" value="P:inflammatory response"/>
    <property type="evidence" value="ECO:0007669"/>
    <property type="project" value="UniProtKB-KW"/>
</dbReference>
<dbReference type="GO" id="GO:0045087">
    <property type="term" value="P:innate immune response"/>
    <property type="evidence" value="ECO:0007669"/>
    <property type="project" value="UniProtKB-KW"/>
</dbReference>
<dbReference type="Ensembl" id="ENSPMGT00000010244.1">
    <property type="protein sequence ID" value="ENSPMGP00000009604.1"/>
    <property type="gene ID" value="ENSPMGG00000006100.1"/>
</dbReference>
<dbReference type="SMART" id="SM00255">
    <property type="entry name" value="TIR"/>
    <property type="match status" value="1"/>
</dbReference>
<dbReference type="FunFam" id="3.40.50.10140:FF:000001">
    <property type="entry name" value="Toll-like receptor 2"/>
    <property type="match status" value="1"/>
</dbReference>
<comment type="similarity">
    <text evidence="2">Belongs to the Toll-like receptor family.</text>
</comment>
<dbReference type="GO" id="GO:0038023">
    <property type="term" value="F:signaling receptor activity"/>
    <property type="evidence" value="ECO:0007669"/>
    <property type="project" value="TreeGrafter"/>
</dbReference>
<evidence type="ECO:0000256" key="10">
    <source>
        <dbReference type="ARBA" id="ARBA00023136"/>
    </source>
</evidence>
<proteinExistence type="inferred from homology"/>
<evidence type="ECO:0000256" key="9">
    <source>
        <dbReference type="ARBA" id="ARBA00022989"/>
    </source>
</evidence>
<dbReference type="FunFam" id="3.80.10.10:FF:001164">
    <property type="entry name" value="GH01279p"/>
    <property type="match status" value="1"/>
</dbReference>
<dbReference type="InterPro" id="IPR032675">
    <property type="entry name" value="LRR_dom_sf"/>
</dbReference>
<evidence type="ECO:0000313" key="17">
    <source>
        <dbReference type="Proteomes" id="UP000261520"/>
    </source>
</evidence>
<evidence type="ECO:0000259" key="15">
    <source>
        <dbReference type="PROSITE" id="PS50104"/>
    </source>
</evidence>
<dbReference type="Proteomes" id="UP000261520">
    <property type="component" value="Unplaced"/>
</dbReference>
<keyword evidence="17" id="KW-1185">Reference proteome</keyword>
<name>A0A3B3ZYW9_9GOBI</name>
<evidence type="ECO:0000256" key="11">
    <source>
        <dbReference type="ARBA" id="ARBA00023170"/>
    </source>
</evidence>
<dbReference type="InterPro" id="IPR000157">
    <property type="entry name" value="TIR_dom"/>
</dbReference>
<dbReference type="SUPFAM" id="SSF52058">
    <property type="entry name" value="L domain-like"/>
    <property type="match status" value="3"/>
</dbReference>
<dbReference type="InterPro" id="IPR026906">
    <property type="entry name" value="LRR_5"/>
</dbReference>
<dbReference type="SMART" id="SM00365">
    <property type="entry name" value="LRR_SD22"/>
    <property type="match status" value="6"/>
</dbReference>
<organism evidence="16 17">
    <name type="scientific">Periophthalmus magnuspinnatus</name>
    <dbReference type="NCBI Taxonomy" id="409849"/>
    <lineage>
        <taxon>Eukaryota</taxon>
        <taxon>Metazoa</taxon>
        <taxon>Chordata</taxon>
        <taxon>Craniata</taxon>
        <taxon>Vertebrata</taxon>
        <taxon>Euteleostomi</taxon>
        <taxon>Actinopterygii</taxon>
        <taxon>Neopterygii</taxon>
        <taxon>Teleostei</taxon>
        <taxon>Neoteleostei</taxon>
        <taxon>Acanthomorphata</taxon>
        <taxon>Gobiaria</taxon>
        <taxon>Gobiiformes</taxon>
        <taxon>Gobioidei</taxon>
        <taxon>Gobiidae</taxon>
        <taxon>Oxudercinae</taxon>
        <taxon>Periophthalmus</taxon>
    </lineage>
</organism>
<reference evidence="16" key="1">
    <citation type="submission" date="2025-08" db="UniProtKB">
        <authorList>
            <consortium name="Ensembl"/>
        </authorList>
    </citation>
    <scope>IDENTIFICATION</scope>
</reference>
<evidence type="ECO:0000256" key="6">
    <source>
        <dbReference type="ARBA" id="ARBA00022729"/>
    </source>
</evidence>
<dbReference type="AlphaFoldDB" id="A0A3B3ZYW9"/>
<dbReference type="PANTHER" id="PTHR24365:SF522">
    <property type="entry name" value="LOW QUALITY PROTEIN: TOLL-LIKE RECEPTOR 13-RELATED"/>
    <property type="match status" value="1"/>
</dbReference>
<comment type="subcellular location">
    <subcellularLocation>
        <location evidence="1">Membrane</location>
        <topology evidence="1">Single-pass type I membrane protein</topology>
    </subcellularLocation>
</comment>
<accession>A0A3B3ZYW9</accession>
<feature type="transmembrane region" description="Helical" evidence="14">
    <location>
        <begin position="764"/>
        <end position="792"/>
    </location>
</feature>
<protein>
    <recommendedName>
        <fullName evidence="15">TIR domain-containing protein</fullName>
    </recommendedName>
</protein>
<dbReference type="Pfam" id="PF13855">
    <property type="entry name" value="LRR_8"/>
    <property type="match status" value="3"/>
</dbReference>
<keyword evidence="13" id="KW-0395">Inflammatory response</keyword>
<dbReference type="GO" id="GO:0002224">
    <property type="term" value="P:toll-like receptor signaling pathway"/>
    <property type="evidence" value="ECO:0007669"/>
    <property type="project" value="TreeGrafter"/>
</dbReference>
<keyword evidence="6" id="KW-0732">Signal</keyword>
<dbReference type="InterPro" id="IPR001611">
    <property type="entry name" value="Leu-rich_rpt"/>
</dbReference>
<dbReference type="STRING" id="409849.ENSPMGP00000009604"/>
<evidence type="ECO:0000256" key="14">
    <source>
        <dbReference type="SAM" id="Phobius"/>
    </source>
</evidence>
<keyword evidence="12" id="KW-0325">Glycoprotein</keyword>
<evidence type="ECO:0000256" key="5">
    <source>
        <dbReference type="ARBA" id="ARBA00022692"/>
    </source>
</evidence>
<evidence type="ECO:0000256" key="7">
    <source>
        <dbReference type="ARBA" id="ARBA00022737"/>
    </source>
</evidence>
<keyword evidence="9 14" id="KW-1133">Transmembrane helix</keyword>
<reference evidence="16" key="2">
    <citation type="submission" date="2025-09" db="UniProtKB">
        <authorList>
            <consortium name="Ensembl"/>
        </authorList>
    </citation>
    <scope>IDENTIFICATION</scope>
</reference>
<evidence type="ECO:0000256" key="8">
    <source>
        <dbReference type="ARBA" id="ARBA00022859"/>
    </source>
</evidence>
<keyword evidence="7" id="KW-0677">Repeat</keyword>
<dbReference type="SUPFAM" id="SSF52200">
    <property type="entry name" value="Toll/Interleukin receptor TIR domain"/>
    <property type="match status" value="1"/>
</dbReference>
<keyword evidence="3" id="KW-0399">Innate immunity</keyword>
<dbReference type="GO" id="GO:0005886">
    <property type="term" value="C:plasma membrane"/>
    <property type="evidence" value="ECO:0007669"/>
    <property type="project" value="TreeGrafter"/>
</dbReference>
<dbReference type="Pfam" id="PF13306">
    <property type="entry name" value="LRR_5"/>
    <property type="match status" value="1"/>
</dbReference>
<evidence type="ECO:0000256" key="3">
    <source>
        <dbReference type="ARBA" id="ARBA00022588"/>
    </source>
</evidence>
<sequence length="963" mass="110732">MYYVTNNRWEISSSHVVLQVKVHVKAFHGFLVMTWFGGIVFKVQILRRSLNVALCDGNKLTLVPTDILPTVSGIDLTSNHIFKLQVGNFNNFTNLTELKLANNKISSIETGTFSTLSSLQKLVLNWNALTRLENGVFDGLGKLTDLLISNNRITRVGPDAFKSLQNLKLLDFSGNKDCEPEQISFILKHTPHLTDLIMKSIRLSTFRSSQFANKSTELRLLDISDNPITFFQITTNAFRNLTWLNIGNPPRKLTMIWDIPDKAMVAQVATLDISRVWVNGSQKMWDLLSTFNTSLFSLRMNSMRYNLATVINKSCSIPAVSTLQLRQHNLPFIRSDLFSLCTNVIEIDLSRCVIKRIANNSFTSLSKLKTLTLHRNKLTTVPYAIRNIWSLQKLDLSNNSIETLGCHDFANLTRLTHLSLKMNKITTLQKCVFQNLPWLQTLNLQMNLIADINKAFHTSLPKLKTLRLFKNSLKTIKKDEFNGLPSLVNLSLAQNQISTLEKGCFSGLTNLSNLQLDENEIKSNTLDKDCFIDLVNLRILNIGKNLIRYSPDSPMKNPPFLYLSSLENLDYRSQRFRERAPLPSNFLQGLTNLTKLDFGNIFTVDLPNYIFSHTPKLDSLDISSNDLMDVSPDLFTPIPNLTKLRLSSTNLRSLDFLIKANLRKLEFLQARKNAFAVITKEIIESVPNLRYLDLQYNSFTCNCDNAAFINLTKNSNQTQVFDAYEFQCYYPANEKGKRLLDLNLDDCVIDYGFICFISTTCSHLVFMIAVFIYHFMRFQIAYAYYMLVAWLFDTKNKNRKASNQYDAFVSYNVHDEAWVYRKLVPHLEKNQGWKLCLHHRDFEPGKPIVENITDAIYGSRKTLCVISRRYLQSEWCSREMQVASFRLFDERKDVLILVFLEDIPSAHLSPYYRMRKVLRRQTYLRWPGIGPGEALFWEKLRKALTSTESKAEDRLLLTVTSGH</sequence>
<evidence type="ECO:0000313" key="16">
    <source>
        <dbReference type="Ensembl" id="ENSPMGP00000009604.1"/>
    </source>
</evidence>